<proteinExistence type="predicted"/>
<dbReference type="AlphaFoldDB" id="A0A6A4HQV3"/>
<reference evidence="1" key="1">
    <citation type="journal article" date="2019" name="Environ. Microbiol.">
        <title>Fungal ecological strategies reflected in gene transcription - a case study of two litter decomposers.</title>
        <authorList>
            <person name="Barbi F."/>
            <person name="Kohler A."/>
            <person name="Barry K."/>
            <person name="Baskaran P."/>
            <person name="Daum C."/>
            <person name="Fauchery L."/>
            <person name="Ihrmark K."/>
            <person name="Kuo A."/>
            <person name="LaButti K."/>
            <person name="Lipzen A."/>
            <person name="Morin E."/>
            <person name="Grigoriev I.V."/>
            <person name="Henrissat B."/>
            <person name="Lindahl B."/>
            <person name="Martin F."/>
        </authorList>
    </citation>
    <scope>NUCLEOTIDE SEQUENCE</scope>
    <source>
        <strain evidence="1">JB14</strain>
    </source>
</reference>
<evidence type="ECO:0000313" key="1">
    <source>
        <dbReference type="EMBL" id="KAE9400373.1"/>
    </source>
</evidence>
<dbReference type="EMBL" id="ML769457">
    <property type="protein sequence ID" value="KAE9400373.1"/>
    <property type="molecule type" value="Genomic_DNA"/>
</dbReference>
<dbReference type="Proteomes" id="UP000799118">
    <property type="component" value="Unassembled WGS sequence"/>
</dbReference>
<sequence>MMLLTSLMRQIFLIHRIPVNHSRNTDPRAQTLPSPDTTALGNDQRLLYGFAITEEAVFFFEDNANGIVHDSGNNANRNRQHMMRRKYLTMAAACRKVNVWWDSSWYEDRNPEVTPCKDDILYFAVVSKHSAHLESAPLKEVLLKIGEQLDLGEPEWILV</sequence>
<organism evidence="1 2">
    <name type="scientific">Gymnopus androsaceus JB14</name>
    <dbReference type="NCBI Taxonomy" id="1447944"/>
    <lineage>
        <taxon>Eukaryota</taxon>
        <taxon>Fungi</taxon>
        <taxon>Dikarya</taxon>
        <taxon>Basidiomycota</taxon>
        <taxon>Agaricomycotina</taxon>
        <taxon>Agaricomycetes</taxon>
        <taxon>Agaricomycetidae</taxon>
        <taxon>Agaricales</taxon>
        <taxon>Marasmiineae</taxon>
        <taxon>Omphalotaceae</taxon>
        <taxon>Gymnopus</taxon>
    </lineage>
</organism>
<evidence type="ECO:0000313" key="2">
    <source>
        <dbReference type="Proteomes" id="UP000799118"/>
    </source>
</evidence>
<gene>
    <name evidence="1" type="ORF">BT96DRAFT_650310</name>
</gene>
<accession>A0A6A4HQV3</accession>
<protein>
    <submittedName>
        <fullName evidence="1">Uncharacterized protein</fullName>
    </submittedName>
</protein>
<keyword evidence="2" id="KW-1185">Reference proteome</keyword>
<name>A0A6A4HQV3_9AGAR</name>